<proteinExistence type="inferred from homology"/>
<dbReference type="InterPro" id="IPR000836">
    <property type="entry name" value="PRTase_dom"/>
</dbReference>
<dbReference type="PANTHER" id="PTHR47505:SF1">
    <property type="entry name" value="DNA UTILIZATION PROTEIN YHGH"/>
    <property type="match status" value="1"/>
</dbReference>
<dbReference type="CDD" id="cd06223">
    <property type="entry name" value="PRTases_typeI"/>
    <property type="match status" value="1"/>
</dbReference>
<dbReference type="SUPFAM" id="SSF53271">
    <property type="entry name" value="PRTase-like"/>
    <property type="match status" value="1"/>
</dbReference>
<evidence type="ECO:0000313" key="2">
    <source>
        <dbReference type="EMBL" id="KTB61589.1"/>
    </source>
</evidence>
<dbReference type="RefSeq" id="WP_058421333.1">
    <property type="nucleotide sequence ID" value="NZ_LKEF01000033.1"/>
</dbReference>
<comment type="similarity">
    <text evidence="1">Belongs to the ComF/GntX family.</text>
</comment>
<dbReference type="Proteomes" id="UP000054197">
    <property type="component" value="Unassembled WGS sequence"/>
</dbReference>
<evidence type="ECO:0008006" key="4">
    <source>
        <dbReference type="Google" id="ProtNLM"/>
    </source>
</evidence>
<organism evidence="2 3">
    <name type="scientific">Pseudomonas fluorescens ICMP 11288</name>
    <dbReference type="NCBI Taxonomy" id="1198309"/>
    <lineage>
        <taxon>Bacteria</taxon>
        <taxon>Pseudomonadati</taxon>
        <taxon>Pseudomonadota</taxon>
        <taxon>Gammaproteobacteria</taxon>
        <taxon>Pseudomonadales</taxon>
        <taxon>Pseudomonadaceae</taxon>
        <taxon>Pseudomonas</taxon>
    </lineage>
</organism>
<dbReference type="Gene3D" id="3.40.50.2020">
    <property type="match status" value="1"/>
</dbReference>
<dbReference type="InterPro" id="IPR029057">
    <property type="entry name" value="PRTase-like"/>
</dbReference>
<protein>
    <recommendedName>
        <fullName evidence="4">Amidophosphoribosyltransferase</fullName>
    </recommendedName>
</protein>
<reference evidence="2 3" key="1">
    <citation type="submission" date="2015-09" db="EMBL/GenBank/DDBJ databases">
        <title>Genome sequence of ICMP 11288.</title>
        <authorList>
            <person name="Visnovsky S."/>
            <person name="Lu A."/>
            <person name="Panda P."/>
            <person name="Pitman A."/>
        </authorList>
    </citation>
    <scope>NUCLEOTIDE SEQUENCE [LARGE SCALE GENOMIC DNA]</scope>
    <source>
        <strain evidence="2 3">ICMP 11288</strain>
    </source>
</reference>
<evidence type="ECO:0000256" key="1">
    <source>
        <dbReference type="ARBA" id="ARBA00008007"/>
    </source>
</evidence>
<sequence>MVIKIIPKTSAWDHAVSLDKHIVKSVPIGPNAQGHMQFDTERTLIGEEVFQLKYRSDFTKVDSLAQSVVKALQSNMFPKIHVVVPMPASKKRAKQPVYEVAKKVAEILGVFFTEDVLVKIKSTGVMKDLESYGERVDALKGCFEARAGLNAGPWNILVIDDLYDTGASLEAACTELRKYTNIKSISVITLTRRH</sequence>
<accession>A0A0W0HLB3</accession>
<dbReference type="EMBL" id="LKEF01000033">
    <property type="protein sequence ID" value="KTB61589.1"/>
    <property type="molecule type" value="Genomic_DNA"/>
</dbReference>
<evidence type="ECO:0000313" key="3">
    <source>
        <dbReference type="Proteomes" id="UP000054197"/>
    </source>
</evidence>
<dbReference type="PANTHER" id="PTHR47505">
    <property type="entry name" value="DNA UTILIZATION PROTEIN YHGH"/>
    <property type="match status" value="1"/>
</dbReference>
<gene>
    <name evidence="2" type="ORF">AO063_01860</name>
</gene>
<dbReference type="AlphaFoldDB" id="A0A0W0HLB3"/>
<comment type="caution">
    <text evidence="2">The sequence shown here is derived from an EMBL/GenBank/DDBJ whole genome shotgun (WGS) entry which is preliminary data.</text>
</comment>
<name>A0A0W0HLB3_PSEFL</name>
<dbReference type="InterPro" id="IPR051910">
    <property type="entry name" value="ComF/GntX_DNA_util-trans"/>
</dbReference>